<dbReference type="RefSeq" id="WP_007571973.1">
    <property type="nucleotide sequence ID" value="NZ_AGUD01000054.1"/>
</dbReference>
<sequence length="153" mass="16163">MTRGLAVVGVVASIAQLVTMFLPRAAARYSEDYLTTYRPDVYFHGKPGEGRGPFQDDAFLFLWPAVLEVLLLAAVVGIALLVIVRPGRAQDVRRHAALAGLALVAVAVANATNPSWGVIEFRTLDAAYAAVGLAVVATTATLAAAFLAGRRRS</sequence>
<gene>
    <name evidence="2" type="ORF">PAI11_11670</name>
</gene>
<keyword evidence="1" id="KW-1133">Transmembrane helix</keyword>
<evidence type="ECO:0000313" key="2">
    <source>
        <dbReference type="EMBL" id="EHN11950.1"/>
    </source>
</evidence>
<dbReference type="Proteomes" id="UP000005143">
    <property type="component" value="Unassembled WGS sequence"/>
</dbReference>
<accession>H0E302</accession>
<evidence type="ECO:0000313" key="3">
    <source>
        <dbReference type="Proteomes" id="UP000005143"/>
    </source>
</evidence>
<dbReference type="AlphaFoldDB" id="H0E302"/>
<keyword evidence="1" id="KW-0812">Transmembrane</keyword>
<keyword evidence="1" id="KW-0472">Membrane</keyword>
<feature type="transmembrane region" description="Helical" evidence="1">
    <location>
        <begin position="126"/>
        <end position="148"/>
    </location>
</feature>
<organism evidence="2 3">
    <name type="scientific">Patulibacter medicamentivorans</name>
    <dbReference type="NCBI Taxonomy" id="1097667"/>
    <lineage>
        <taxon>Bacteria</taxon>
        <taxon>Bacillati</taxon>
        <taxon>Actinomycetota</taxon>
        <taxon>Thermoleophilia</taxon>
        <taxon>Solirubrobacterales</taxon>
        <taxon>Patulibacteraceae</taxon>
        <taxon>Patulibacter</taxon>
    </lineage>
</organism>
<evidence type="ECO:0000256" key="1">
    <source>
        <dbReference type="SAM" id="Phobius"/>
    </source>
</evidence>
<proteinExistence type="predicted"/>
<comment type="caution">
    <text evidence="2">The sequence shown here is derived from an EMBL/GenBank/DDBJ whole genome shotgun (WGS) entry which is preliminary data.</text>
</comment>
<feature type="transmembrane region" description="Helical" evidence="1">
    <location>
        <begin position="96"/>
        <end position="114"/>
    </location>
</feature>
<feature type="transmembrane region" description="Helical" evidence="1">
    <location>
        <begin position="61"/>
        <end position="84"/>
    </location>
</feature>
<name>H0E302_9ACTN</name>
<keyword evidence="3" id="KW-1185">Reference proteome</keyword>
<reference evidence="2 3" key="1">
    <citation type="journal article" date="2013" name="Biodegradation">
        <title>Quantitative proteomic analysis of ibuprofen-degrading Patulibacter sp. strain I11.</title>
        <authorList>
            <person name="Almeida B."/>
            <person name="Kjeldal H."/>
            <person name="Lolas I."/>
            <person name="Knudsen A.D."/>
            <person name="Carvalho G."/>
            <person name="Nielsen K.L."/>
            <person name="Barreto Crespo M.T."/>
            <person name="Stensballe A."/>
            <person name="Nielsen J.L."/>
        </authorList>
    </citation>
    <scope>NUCLEOTIDE SEQUENCE [LARGE SCALE GENOMIC DNA]</scope>
    <source>
        <strain evidence="2 3">I11</strain>
    </source>
</reference>
<protein>
    <submittedName>
        <fullName evidence="2">Uncharacterized protein</fullName>
    </submittedName>
</protein>
<dbReference type="EMBL" id="AGUD01000054">
    <property type="protein sequence ID" value="EHN11950.1"/>
    <property type="molecule type" value="Genomic_DNA"/>
</dbReference>